<feature type="region of interest" description="Disordered" evidence="1">
    <location>
        <begin position="31"/>
        <end position="107"/>
    </location>
</feature>
<protein>
    <submittedName>
        <fullName evidence="2">Uncharacterized protein</fullName>
    </submittedName>
</protein>
<dbReference type="AlphaFoldDB" id="E1IGC6"/>
<dbReference type="Proteomes" id="UP000054010">
    <property type="component" value="Unassembled WGS sequence"/>
</dbReference>
<feature type="compositionally biased region" description="Polar residues" evidence="1">
    <location>
        <begin position="59"/>
        <end position="72"/>
    </location>
</feature>
<gene>
    <name evidence="2" type="ORF">OSCT_2377</name>
</gene>
<sequence>MPLLPPPMGITTKPPRYAGDDDFQRWFWASGKLHSPTTKPPRYAGDDDSPLRPDVGREQSATTKPPRSQGMMTWTELDPPWASPATTKPPRYAGDDDSHVSSTPLVI</sequence>
<accession>E1IGC6</accession>
<keyword evidence="3" id="KW-1185">Reference proteome</keyword>
<comment type="caution">
    <text evidence="2">The sequence shown here is derived from an EMBL/GenBank/DDBJ whole genome shotgun (WGS) entry which is preliminary data.</text>
</comment>
<evidence type="ECO:0000313" key="2">
    <source>
        <dbReference type="EMBL" id="EFO79761.1"/>
    </source>
</evidence>
<dbReference type="HOGENOM" id="CLU_2207395_0_0_0"/>
<evidence type="ECO:0000256" key="1">
    <source>
        <dbReference type="SAM" id="MobiDB-lite"/>
    </source>
</evidence>
<name>E1IGC6_9CHLR</name>
<reference evidence="2 3" key="1">
    <citation type="journal article" date="2011" name="J. Bacteriol.">
        <title>Draft genome sequence of the anoxygenic filamentous phototrophic bacterium Oscillochloris trichoides subsp. DG-6.</title>
        <authorList>
            <person name="Kuznetsov B.B."/>
            <person name="Ivanovsky R.N."/>
            <person name="Keppen O.I."/>
            <person name="Sukhacheva M.V."/>
            <person name="Bumazhkin B.K."/>
            <person name="Patutina E.O."/>
            <person name="Beletsky A.V."/>
            <person name="Mardanov A.V."/>
            <person name="Baslerov R.V."/>
            <person name="Panteleeva A.N."/>
            <person name="Kolganova T.V."/>
            <person name="Ravin N.V."/>
            <person name="Skryabin K.G."/>
        </authorList>
    </citation>
    <scope>NUCLEOTIDE SEQUENCE [LARGE SCALE GENOMIC DNA]</scope>
    <source>
        <strain evidence="2 3">DG-6</strain>
    </source>
</reference>
<organism evidence="2 3">
    <name type="scientific">Oscillochloris trichoides DG-6</name>
    <dbReference type="NCBI Taxonomy" id="765420"/>
    <lineage>
        <taxon>Bacteria</taxon>
        <taxon>Bacillati</taxon>
        <taxon>Chloroflexota</taxon>
        <taxon>Chloroflexia</taxon>
        <taxon>Chloroflexales</taxon>
        <taxon>Chloroflexineae</taxon>
        <taxon>Oscillochloridaceae</taxon>
        <taxon>Oscillochloris</taxon>
    </lineage>
</organism>
<proteinExistence type="predicted"/>
<dbReference type="EMBL" id="ADVR01000104">
    <property type="protein sequence ID" value="EFO79761.1"/>
    <property type="molecule type" value="Genomic_DNA"/>
</dbReference>
<evidence type="ECO:0000313" key="3">
    <source>
        <dbReference type="Proteomes" id="UP000054010"/>
    </source>
</evidence>